<dbReference type="InterPro" id="IPR055360">
    <property type="entry name" value="bAvd"/>
</dbReference>
<evidence type="ECO:0000259" key="1">
    <source>
        <dbReference type="Pfam" id="PF22296"/>
    </source>
</evidence>
<name>A0A1F6PDU3_9BACT</name>
<dbReference type="CDD" id="cd16376">
    <property type="entry name" value="Avd_like"/>
    <property type="match status" value="1"/>
</dbReference>
<dbReference type="SUPFAM" id="SSF158446">
    <property type="entry name" value="IVS-encoded protein-like"/>
    <property type="match status" value="1"/>
</dbReference>
<reference evidence="2 3" key="1">
    <citation type="journal article" date="2016" name="Nat. Commun.">
        <title>Thousands of microbial genomes shed light on interconnected biogeochemical processes in an aquifer system.</title>
        <authorList>
            <person name="Anantharaman K."/>
            <person name="Brown C.T."/>
            <person name="Hug L.A."/>
            <person name="Sharon I."/>
            <person name="Castelle C.J."/>
            <person name="Probst A.J."/>
            <person name="Thomas B.C."/>
            <person name="Singh A."/>
            <person name="Wilkins M.J."/>
            <person name="Karaoz U."/>
            <person name="Brodie E.L."/>
            <person name="Williams K.H."/>
            <person name="Hubbard S.S."/>
            <person name="Banfield J.F."/>
        </authorList>
    </citation>
    <scope>NUCLEOTIDE SEQUENCE [LARGE SCALE GENOMIC DNA]</scope>
</reference>
<evidence type="ECO:0000313" key="3">
    <source>
        <dbReference type="Proteomes" id="UP000178254"/>
    </source>
</evidence>
<dbReference type="AlphaFoldDB" id="A0A1F6PDU3"/>
<protein>
    <recommendedName>
        <fullName evidence="1">bAvd-like domain-containing protein</fullName>
    </recommendedName>
</protein>
<dbReference type="Gene3D" id="1.20.1440.60">
    <property type="entry name" value="23S rRNA-intervening sequence"/>
    <property type="match status" value="1"/>
</dbReference>
<gene>
    <name evidence="2" type="ORF">A2538_00830</name>
</gene>
<dbReference type="EMBL" id="MFRE01000009">
    <property type="protein sequence ID" value="OGH94336.1"/>
    <property type="molecule type" value="Genomic_DNA"/>
</dbReference>
<dbReference type="InterPro" id="IPR036583">
    <property type="entry name" value="23S_rRNA_IVS_sf"/>
</dbReference>
<feature type="domain" description="bAvd-like" evidence="1">
    <location>
        <begin position="6"/>
        <end position="65"/>
    </location>
</feature>
<organism evidence="2 3">
    <name type="scientific">Candidatus Magasanikbacteria bacterium RIFOXYD2_FULL_41_14</name>
    <dbReference type="NCBI Taxonomy" id="1798709"/>
    <lineage>
        <taxon>Bacteria</taxon>
        <taxon>Candidatus Magasanikiibacteriota</taxon>
    </lineage>
</organism>
<accession>A0A1F6PDU3</accession>
<sequence>MLFFANAARVTARLELLQKIDLKLKILKTIIRLCFDVRAINEKSYLNLVAALVEIGRMLGGWIKKTNGGQTNPPT</sequence>
<dbReference type="Proteomes" id="UP000178254">
    <property type="component" value="Unassembled WGS sequence"/>
</dbReference>
<proteinExistence type="predicted"/>
<dbReference type="STRING" id="1798709.A2538_00830"/>
<evidence type="ECO:0000313" key="2">
    <source>
        <dbReference type="EMBL" id="OGH94336.1"/>
    </source>
</evidence>
<dbReference type="Pfam" id="PF22296">
    <property type="entry name" value="bAvd"/>
    <property type="match status" value="1"/>
</dbReference>
<comment type="caution">
    <text evidence="2">The sequence shown here is derived from an EMBL/GenBank/DDBJ whole genome shotgun (WGS) entry which is preliminary data.</text>
</comment>